<evidence type="ECO:0000313" key="2">
    <source>
        <dbReference type="EMBL" id="CAB4294201.1"/>
    </source>
</evidence>
<accession>A0A6J5W1M2</accession>
<keyword evidence="4" id="KW-1185">Reference proteome</keyword>
<proteinExistence type="predicted"/>
<dbReference type="EMBL" id="CAEKDK010000001">
    <property type="protein sequence ID" value="CAB4263628.1"/>
    <property type="molecule type" value="Genomic_DNA"/>
</dbReference>
<organism evidence="2 4">
    <name type="scientific">Prunus armeniaca</name>
    <name type="common">Apricot</name>
    <name type="synonym">Armeniaca vulgaris</name>
    <dbReference type="NCBI Taxonomy" id="36596"/>
    <lineage>
        <taxon>Eukaryota</taxon>
        <taxon>Viridiplantae</taxon>
        <taxon>Streptophyta</taxon>
        <taxon>Embryophyta</taxon>
        <taxon>Tracheophyta</taxon>
        <taxon>Spermatophyta</taxon>
        <taxon>Magnoliopsida</taxon>
        <taxon>eudicotyledons</taxon>
        <taxon>Gunneridae</taxon>
        <taxon>Pentapetalae</taxon>
        <taxon>rosids</taxon>
        <taxon>fabids</taxon>
        <taxon>Rosales</taxon>
        <taxon>Rosaceae</taxon>
        <taxon>Amygdaloideae</taxon>
        <taxon>Amygdaleae</taxon>
        <taxon>Prunus</taxon>
    </lineage>
</organism>
<reference evidence="4" key="1">
    <citation type="journal article" date="2020" name="Genome Biol.">
        <title>Gamete binning: chromosome-level and haplotype-resolved genome assembly enabled by high-throughput single-cell sequencing of gamete genomes.</title>
        <authorList>
            <person name="Campoy J.A."/>
            <person name="Sun H."/>
            <person name="Goel M."/>
            <person name="Jiao W.-B."/>
            <person name="Folz-Donahue K."/>
            <person name="Wang N."/>
            <person name="Rubio M."/>
            <person name="Liu C."/>
            <person name="Kukat C."/>
            <person name="Ruiz D."/>
            <person name="Huettel B."/>
            <person name="Schneeberger K."/>
        </authorList>
    </citation>
    <scope>NUCLEOTIDE SEQUENCE [LARGE SCALE GENOMIC DNA]</scope>
    <source>
        <strain evidence="4">cv. Rojo Pasion</strain>
    </source>
</reference>
<dbReference type="EMBL" id="CAEKKB010000001">
    <property type="protein sequence ID" value="CAB4294201.1"/>
    <property type="molecule type" value="Genomic_DNA"/>
</dbReference>
<dbReference type="Proteomes" id="UP000507245">
    <property type="component" value="Unassembled WGS sequence"/>
</dbReference>
<evidence type="ECO:0008006" key="5">
    <source>
        <dbReference type="Google" id="ProtNLM"/>
    </source>
</evidence>
<dbReference type="Proteomes" id="UP000507222">
    <property type="component" value="Unassembled WGS sequence"/>
</dbReference>
<dbReference type="SUPFAM" id="SSF56219">
    <property type="entry name" value="DNase I-like"/>
    <property type="match status" value="1"/>
</dbReference>
<name>A0A6J5W1M2_PRUAR</name>
<evidence type="ECO:0000313" key="4">
    <source>
        <dbReference type="Proteomes" id="UP000507245"/>
    </source>
</evidence>
<gene>
    <name evidence="1" type="ORF">CURHAP_LOCUS4177</name>
    <name evidence="2" type="ORF">ORAREDHAP_LOCUS4172</name>
</gene>
<evidence type="ECO:0000313" key="1">
    <source>
        <dbReference type="EMBL" id="CAB4263628.1"/>
    </source>
</evidence>
<evidence type="ECO:0000313" key="3">
    <source>
        <dbReference type="Proteomes" id="UP000507222"/>
    </source>
</evidence>
<sequence>MEVVQRQLGMNGCFSVGRIGISRGVEHIGFRFTWFYGHPETHLRKHSWELLCRLDGNGSGLWVVGGDFNEIL</sequence>
<reference evidence="2 3" key="2">
    <citation type="submission" date="2020-05" db="EMBL/GenBank/DDBJ databases">
        <authorList>
            <person name="Campoy J."/>
            <person name="Schneeberger K."/>
            <person name="Spophaly S."/>
        </authorList>
    </citation>
    <scope>NUCLEOTIDE SEQUENCE [LARGE SCALE GENOMIC DNA]</scope>
    <source>
        <strain evidence="2">PruArmRojPasFocal</strain>
    </source>
</reference>
<protein>
    <recommendedName>
        <fullName evidence="5">Endonuclease/exonuclease/phosphatase domain-containing protein</fullName>
    </recommendedName>
</protein>
<dbReference type="InterPro" id="IPR036691">
    <property type="entry name" value="Endo/exonu/phosph_ase_sf"/>
</dbReference>
<dbReference type="AlphaFoldDB" id="A0A6J5W1M2"/>
<dbReference type="OrthoDB" id="986383at2759"/>